<feature type="transmembrane region" description="Helical" evidence="1">
    <location>
        <begin position="162"/>
        <end position="182"/>
    </location>
</feature>
<proteinExistence type="predicted"/>
<feature type="transmembrane region" description="Helical" evidence="1">
    <location>
        <begin position="16"/>
        <end position="33"/>
    </location>
</feature>
<feature type="transmembrane region" description="Helical" evidence="1">
    <location>
        <begin position="194"/>
        <end position="217"/>
    </location>
</feature>
<evidence type="ECO:0008006" key="4">
    <source>
        <dbReference type="Google" id="ProtNLM"/>
    </source>
</evidence>
<evidence type="ECO:0000313" key="2">
    <source>
        <dbReference type="EMBL" id="NJC32622.1"/>
    </source>
</evidence>
<accession>A0ABX0XH21</accession>
<gene>
    <name evidence="2" type="ORF">GGR88_000096</name>
</gene>
<name>A0ABX0XH21_9SPHN</name>
<keyword evidence="1" id="KW-1133">Transmembrane helix</keyword>
<sequence length="542" mass="59921">MTTATEEAGLAGAPPLTGPLLFLITALLGFTLLKEGTDLVATQEPQLAFAWAAAVGALTAAFLWVDPRPLPRFALRALRGSVIFLALYFAVEPFAVPYAALPPDHPAVVLHQLGRPIGIALAVIGWWRPSALFGSAMLLWMMRELQTELTGFYFSTLDIRNVAEIVAFLSIGFTLIAGARRVEGVRRALAVDDALIQTGTMMMLAAAIGAHLANYFWSGLAKLALDGGFFSWLLDNRLSDGIPAALEKGTLPFAAWPWAVEAVHGALVFLSVPINILSWTVQILAVVAVWKRRWLILATIAFDVFHVIVWATLGLLFWKWIALNMIVVATLAAVREDEWNRVVRTTAVLFVIAGIALFRVATLAWYETPGFASPYFVARMDDGSLHRVPNAYFGSSSYQVSQGRLWYPGGYGHFNPSIWGSVLSHKDAVAGRTCTVPARSEPAAEQWGPRHQLALYMQAQHKRVLAHADDRGIWHYYRVPHHHVPSPLVADSFYPLDKRRIASYMFVMDSVCLSLDQGRLKRQVVKRSVLPLYDARADRVLQ</sequence>
<dbReference type="Proteomes" id="UP000734218">
    <property type="component" value="Unassembled WGS sequence"/>
</dbReference>
<dbReference type="RefSeq" id="WP_167951928.1">
    <property type="nucleotide sequence ID" value="NZ_JAATJE010000001.1"/>
</dbReference>
<protein>
    <recommendedName>
        <fullName evidence="4">HTTM domain-containing protein</fullName>
    </recommendedName>
</protein>
<keyword evidence="3" id="KW-1185">Reference proteome</keyword>
<feature type="transmembrane region" description="Helical" evidence="1">
    <location>
        <begin position="117"/>
        <end position="142"/>
    </location>
</feature>
<dbReference type="EMBL" id="JAATJE010000001">
    <property type="protein sequence ID" value="NJC32622.1"/>
    <property type="molecule type" value="Genomic_DNA"/>
</dbReference>
<comment type="caution">
    <text evidence="2">The sequence shown here is derived from an EMBL/GenBank/DDBJ whole genome shotgun (WGS) entry which is preliminary data.</text>
</comment>
<evidence type="ECO:0000313" key="3">
    <source>
        <dbReference type="Proteomes" id="UP000734218"/>
    </source>
</evidence>
<feature type="transmembrane region" description="Helical" evidence="1">
    <location>
        <begin position="266"/>
        <end position="287"/>
    </location>
</feature>
<reference evidence="2 3" key="1">
    <citation type="submission" date="2020-03" db="EMBL/GenBank/DDBJ databases">
        <title>Genomic Encyclopedia of Type Strains, Phase IV (KMG-IV): sequencing the most valuable type-strain genomes for metagenomic binning, comparative biology and taxonomic classification.</title>
        <authorList>
            <person name="Goeker M."/>
        </authorList>
    </citation>
    <scope>NUCLEOTIDE SEQUENCE [LARGE SCALE GENOMIC DNA]</scope>
    <source>
        <strain evidence="2 3">DSM 27651</strain>
    </source>
</reference>
<feature type="transmembrane region" description="Helical" evidence="1">
    <location>
        <begin position="77"/>
        <end position="96"/>
    </location>
</feature>
<organism evidence="2 3">
    <name type="scientific">Sphingomonas jejuensis</name>
    <dbReference type="NCBI Taxonomy" id="904715"/>
    <lineage>
        <taxon>Bacteria</taxon>
        <taxon>Pseudomonadati</taxon>
        <taxon>Pseudomonadota</taxon>
        <taxon>Alphaproteobacteria</taxon>
        <taxon>Sphingomonadales</taxon>
        <taxon>Sphingomonadaceae</taxon>
        <taxon>Sphingomonas</taxon>
    </lineage>
</organism>
<keyword evidence="1" id="KW-0812">Transmembrane</keyword>
<keyword evidence="1" id="KW-0472">Membrane</keyword>
<feature type="transmembrane region" description="Helical" evidence="1">
    <location>
        <begin position="45"/>
        <end position="65"/>
    </location>
</feature>
<feature type="transmembrane region" description="Helical" evidence="1">
    <location>
        <begin position="346"/>
        <end position="366"/>
    </location>
</feature>
<evidence type="ECO:0000256" key="1">
    <source>
        <dbReference type="SAM" id="Phobius"/>
    </source>
</evidence>